<name>A0A6N9T8Z1_9HYPH</name>
<evidence type="ECO:0000313" key="5">
    <source>
        <dbReference type="EMBL" id="NDW07907.1"/>
    </source>
</evidence>
<dbReference type="Gene3D" id="2.60.120.10">
    <property type="entry name" value="Jelly Rolls"/>
    <property type="match status" value="1"/>
</dbReference>
<dbReference type="GO" id="GO:0003700">
    <property type="term" value="F:DNA-binding transcription factor activity"/>
    <property type="evidence" value="ECO:0007669"/>
    <property type="project" value="TreeGrafter"/>
</dbReference>
<dbReference type="InterPro" id="IPR000595">
    <property type="entry name" value="cNMP-bd_dom"/>
</dbReference>
<dbReference type="PROSITE" id="PS51063">
    <property type="entry name" value="HTH_CRP_2"/>
    <property type="match status" value="1"/>
</dbReference>
<dbReference type="GO" id="GO:0003677">
    <property type="term" value="F:DNA binding"/>
    <property type="evidence" value="ECO:0007669"/>
    <property type="project" value="UniProtKB-KW"/>
</dbReference>
<dbReference type="CDD" id="cd00038">
    <property type="entry name" value="CAP_ED"/>
    <property type="match status" value="1"/>
</dbReference>
<accession>A0A6N9T8Z1</accession>
<dbReference type="RefSeq" id="WP_163466359.1">
    <property type="nucleotide sequence ID" value="NZ_JAAAMG010000044.1"/>
</dbReference>
<evidence type="ECO:0000259" key="4">
    <source>
        <dbReference type="PROSITE" id="PS51063"/>
    </source>
</evidence>
<dbReference type="AlphaFoldDB" id="A0A6N9T8Z1"/>
<dbReference type="Proteomes" id="UP000469011">
    <property type="component" value="Unassembled WGS sequence"/>
</dbReference>
<comment type="caution">
    <text evidence="5">The sequence shown here is derived from an EMBL/GenBank/DDBJ whole genome shotgun (WGS) entry which is preliminary data.</text>
</comment>
<reference evidence="5 6" key="1">
    <citation type="submission" date="2020-01" db="EMBL/GenBank/DDBJ databases">
        <title>Jiella pacifica sp. nov.</title>
        <authorList>
            <person name="Xue Z."/>
            <person name="Zhu S."/>
            <person name="Chen J."/>
            <person name="Yang J."/>
        </authorList>
    </citation>
    <scope>NUCLEOTIDE SEQUENCE [LARGE SCALE GENOMIC DNA]</scope>
    <source>
        <strain evidence="5 6">40Bstr34</strain>
    </source>
</reference>
<dbReference type="InterPro" id="IPR036388">
    <property type="entry name" value="WH-like_DNA-bd_sf"/>
</dbReference>
<dbReference type="GO" id="GO:0005829">
    <property type="term" value="C:cytosol"/>
    <property type="evidence" value="ECO:0007669"/>
    <property type="project" value="TreeGrafter"/>
</dbReference>
<keyword evidence="6" id="KW-1185">Reference proteome</keyword>
<dbReference type="PANTHER" id="PTHR24567">
    <property type="entry name" value="CRP FAMILY TRANSCRIPTIONAL REGULATORY PROTEIN"/>
    <property type="match status" value="1"/>
</dbReference>
<evidence type="ECO:0000313" key="6">
    <source>
        <dbReference type="Proteomes" id="UP000469011"/>
    </source>
</evidence>
<keyword evidence="1" id="KW-0805">Transcription regulation</keyword>
<dbReference type="Pfam" id="PF13545">
    <property type="entry name" value="HTH_Crp_2"/>
    <property type="match status" value="1"/>
</dbReference>
<dbReference type="PANTHER" id="PTHR24567:SF68">
    <property type="entry name" value="DNA-BINDING TRANSCRIPTIONAL DUAL REGULATOR CRP"/>
    <property type="match status" value="1"/>
</dbReference>
<gene>
    <name evidence="5" type="ORF">GTK09_26265</name>
</gene>
<keyword evidence="2" id="KW-0238">DNA-binding</keyword>
<dbReference type="InterPro" id="IPR050397">
    <property type="entry name" value="Env_Response_Regulators"/>
</dbReference>
<sequence>MPKSLDPIEILIRRLQRSAGLEQSELAELRTLQVDVADVARNEAISREGDRVEHCMLLVEGFLIRLQHTRGGKRQILSFYVPGDIPDLQTLHLPTMDHSLAAITPARLGRIPHKSIQELCNRNRRVADALWRETLIDAAVARTWVRCVGRLTARARVAHMLCELHARLDAVGLAKDPIRMPITQADFADAMSLSVVQINMTLRDLREEGLITVHKREMIVHDLVRLQYVAEFDPLYLHLDPAQRR</sequence>
<evidence type="ECO:0000256" key="1">
    <source>
        <dbReference type="ARBA" id="ARBA00023015"/>
    </source>
</evidence>
<dbReference type="InterPro" id="IPR012318">
    <property type="entry name" value="HTH_CRP"/>
</dbReference>
<dbReference type="InterPro" id="IPR018490">
    <property type="entry name" value="cNMP-bd_dom_sf"/>
</dbReference>
<organism evidence="5 6">
    <name type="scientific">Jiella pacifica</name>
    <dbReference type="NCBI Taxonomy" id="2696469"/>
    <lineage>
        <taxon>Bacteria</taxon>
        <taxon>Pseudomonadati</taxon>
        <taxon>Pseudomonadota</taxon>
        <taxon>Alphaproteobacteria</taxon>
        <taxon>Hyphomicrobiales</taxon>
        <taxon>Aurantimonadaceae</taxon>
        <taxon>Jiella</taxon>
    </lineage>
</organism>
<proteinExistence type="predicted"/>
<dbReference type="EMBL" id="JAAAMG010000044">
    <property type="protein sequence ID" value="NDW07907.1"/>
    <property type="molecule type" value="Genomic_DNA"/>
</dbReference>
<dbReference type="SMART" id="SM00419">
    <property type="entry name" value="HTH_CRP"/>
    <property type="match status" value="1"/>
</dbReference>
<dbReference type="Pfam" id="PF00027">
    <property type="entry name" value="cNMP_binding"/>
    <property type="match status" value="1"/>
</dbReference>
<dbReference type="SUPFAM" id="SSF46785">
    <property type="entry name" value="Winged helix' DNA-binding domain"/>
    <property type="match status" value="1"/>
</dbReference>
<keyword evidence="3" id="KW-0804">Transcription</keyword>
<dbReference type="InterPro" id="IPR014710">
    <property type="entry name" value="RmlC-like_jellyroll"/>
</dbReference>
<protein>
    <submittedName>
        <fullName evidence="5">Helix-turn-helix domain-containing protein</fullName>
    </submittedName>
</protein>
<feature type="domain" description="HTH crp-type" evidence="4">
    <location>
        <begin position="151"/>
        <end position="224"/>
    </location>
</feature>
<dbReference type="InterPro" id="IPR036390">
    <property type="entry name" value="WH_DNA-bd_sf"/>
</dbReference>
<dbReference type="SUPFAM" id="SSF51206">
    <property type="entry name" value="cAMP-binding domain-like"/>
    <property type="match status" value="1"/>
</dbReference>
<evidence type="ECO:0000256" key="3">
    <source>
        <dbReference type="ARBA" id="ARBA00023163"/>
    </source>
</evidence>
<dbReference type="Gene3D" id="1.10.10.10">
    <property type="entry name" value="Winged helix-like DNA-binding domain superfamily/Winged helix DNA-binding domain"/>
    <property type="match status" value="1"/>
</dbReference>
<evidence type="ECO:0000256" key="2">
    <source>
        <dbReference type="ARBA" id="ARBA00023125"/>
    </source>
</evidence>